<comment type="similarity">
    <text evidence="1">Belongs to the protein kinase superfamily. ADCK protein kinase family.</text>
</comment>
<evidence type="ECO:0000313" key="5">
    <source>
        <dbReference type="Proteomes" id="UP000664844"/>
    </source>
</evidence>
<dbReference type="InterPro" id="IPR050154">
    <property type="entry name" value="UbiB_kinase"/>
</dbReference>
<dbReference type="SUPFAM" id="SSF56112">
    <property type="entry name" value="Protein kinase-like (PK-like)"/>
    <property type="match status" value="1"/>
</dbReference>
<keyword evidence="2" id="KW-0812">Transmembrane</keyword>
<dbReference type="RefSeq" id="WP_207088245.1">
    <property type="nucleotide sequence ID" value="NZ_JAFLQW010000309.1"/>
</dbReference>
<gene>
    <name evidence="4" type="ORF">J0895_11575</name>
</gene>
<sequence length="557" mass="64159">MVVKTAPKPLRWQRSNYSLLGRQLDIFSSAAQLMFYLWWDDKVARNASHHRYRRAEWLVGTLLDLGPTFIKIGQALSTRADILPKEYVKALATLQDQVPEFSSVEAIAVIESELGNSVYSLFRDFDEFPIAAASLGQVHKARLHTGEDVVIKVQRPGLEKLFQLDFQALQDLVKICNRFFPWTRKYELQEIYQEFVNFLSQEIDYVQEGKNADRFRENFRDYTNILVPKIYWRYTSGKVLGMEYLPGIKINDLQTLESCGIDVKQINVLGICCYLKQLLEDGFFQADPHPGNMAVNREGSLIFYDFGMMAELKSLAKDRMIRTFFAVLKKDTEAVLNSLIEMGLIVPVPDMKPVRRMITFLLENFTEKPLEIKALRELRSELYAMFQQQPFRLPAQMTFILKSLTTLDGIARTLDPQYNPVACAKPFIRRVTMARGKTSLISGLTQQARDFVKYRLQQPRQGEIIRRMEQRIERGELEFRVRSLESDRLLKRINLAIKSLIYVCVSGFFLVAGTVLLIGTYPGGAIAFFTLSGFTFLIFLNSLLKLSVQEKFDNLSE</sequence>
<evidence type="ECO:0000256" key="2">
    <source>
        <dbReference type="SAM" id="Phobius"/>
    </source>
</evidence>
<evidence type="ECO:0000259" key="3">
    <source>
        <dbReference type="Pfam" id="PF03109"/>
    </source>
</evidence>
<keyword evidence="5" id="KW-1185">Reference proteome</keyword>
<dbReference type="CDD" id="cd05121">
    <property type="entry name" value="ABC1_ADCK3-like"/>
    <property type="match status" value="1"/>
</dbReference>
<evidence type="ECO:0000256" key="1">
    <source>
        <dbReference type="ARBA" id="ARBA00009670"/>
    </source>
</evidence>
<feature type="transmembrane region" description="Helical" evidence="2">
    <location>
        <begin position="525"/>
        <end position="544"/>
    </location>
</feature>
<reference evidence="4 5" key="1">
    <citation type="submission" date="2021-03" db="EMBL/GenBank/DDBJ databases">
        <title>Metabolic Capacity of the Antarctic Cyanobacterium Phormidium pseudopriestleyi that Sustains Oxygenic Photosynthesis in the Presence of Hydrogen Sulfide.</title>
        <authorList>
            <person name="Lumian J.E."/>
            <person name="Jungblut A.D."/>
            <person name="Dillon M.L."/>
            <person name="Hawes I."/>
            <person name="Doran P.T."/>
            <person name="Mackey T.J."/>
            <person name="Dick G.J."/>
            <person name="Grettenberger C.L."/>
            <person name="Sumner D.Y."/>
        </authorList>
    </citation>
    <scope>NUCLEOTIDE SEQUENCE [LARGE SCALE GENOMIC DNA]</scope>
    <source>
        <strain evidence="4 5">FRX01</strain>
    </source>
</reference>
<dbReference type="InterPro" id="IPR011009">
    <property type="entry name" value="Kinase-like_dom_sf"/>
</dbReference>
<keyword evidence="4" id="KW-0808">Transferase</keyword>
<dbReference type="Pfam" id="PF03109">
    <property type="entry name" value="ABC1"/>
    <property type="match status" value="1"/>
</dbReference>
<proteinExistence type="inferred from homology"/>
<name>A0ABS3FTQ3_9CYAN</name>
<dbReference type="Proteomes" id="UP000664844">
    <property type="component" value="Unassembled WGS sequence"/>
</dbReference>
<evidence type="ECO:0000313" key="4">
    <source>
        <dbReference type="EMBL" id="MBO0349737.1"/>
    </source>
</evidence>
<organism evidence="4 5">
    <name type="scientific">Phormidium pseudopriestleyi FRX01</name>
    <dbReference type="NCBI Taxonomy" id="1759528"/>
    <lineage>
        <taxon>Bacteria</taxon>
        <taxon>Bacillati</taxon>
        <taxon>Cyanobacteriota</taxon>
        <taxon>Cyanophyceae</taxon>
        <taxon>Oscillatoriophycideae</taxon>
        <taxon>Oscillatoriales</taxon>
        <taxon>Oscillatoriaceae</taxon>
        <taxon>Phormidium</taxon>
    </lineage>
</organism>
<accession>A0ABS3FTQ3</accession>
<comment type="caution">
    <text evidence="4">The sequence shown here is derived from an EMBL/GenBank/DDBJ whole genome shotgun (WGS) entry which is preliminary data.</text>
</comment>
<dbReference type="PANTHER" id="PTHR10566">
    <property type="entry name" value="CHAPERONE-ACTIVITY OF BC1 COMPLEX CABC1 -RELATED"/>
    <property type="match status" value="1"/>
</dbReference>
<dbReference type="EMBL" id="JAFLQW010000309">
    <property type="protein sequence ID" value="MBO0349737.1"/>
    <property type="molecule type" value="Genomic_DNA"/>
</dbReference>
<keyword evidence="4" id="KW-0418">Kinase</keyword>
<dbReference type="PANTHER" id="PTHR10566:SF113">
    <property type="entry name" value="PROTEIN ACTIVITY OF BC1 COMPLEX KINASE 7, CHLOROPLASTIC"/>
    <property type="match status" value="1"/>
</dbReference>
<feature type="transmembrane region" description="Helical" evidence="2">
    <location>
        <begin position="500"/>
        <end position="519"/>
    </location>
</feature>
<dbReference type="InterPro" id="IPR004147">
    <property type="entry name" value="ABC1_dom"/>
</dbReference>
<keyword evidence="2" id="KW-1133">Transmembrane helix</keyword>
<keyword evidence="2" id="KW-0472">Membrane</keyword>
<protein>
    <submittedName>
        <fullName evidence="4">AarF/ABC1/UbiB kinase family protein</fullName>
    </submittedName>
</protein>
<feature type="domain" description="ABC1 atypical kinase-like" evidence="3">
    <location>
        <begin position="94"/>
        <end position="337"/>
    </location>
</feature>
<dbReference type="GO" id="GO:0016301">
    <property type="term" value="F:kinase activity"/>
    <property type="evidence" value="ECO:0007669"/>
    <property type="project" value="UniProtKB-KW"/>
</dbReference>